<name>A0AAV2B6L8_9ARAC</name>
<comment type="caution">
    <text evidence="1">The sequence shown here is derived from an EMBL/GenBank/DDBJ whole genome shotgun (WGS) entry which is preliminary data.</text>
</comment>
<accession>A0AAV2B6L8</accession>
<organism evidence="1 2">
    <name type="scientific">Larinioides sclopetarius</name>
    <dbReference type="NCBI Taxonomy" id="280406"/>
    <lineage>
        <taxon>Eukaryota</taxon>
        <taxon>Metazoa</taxon>
        <taxon>Ecdysozoa</taxon>
        <taxon>Arthropoda</taxon>
        <taxon>Chelicerata</taxon>
        <taxon>Arachnida</taxon>
        <taxon>Araneae</taxon>
        <taxon>Araneomorphae</taxon>
        <taxon>Entelegynae</taxon>
        <taxon>Araneoidea</taxon>
        <taxon>Araneidae</taxon>
        <taxon>Larinioides</taxon>
    </lineage>
</organism>
<gene>
    <name evidence="1" type="ORF">LARSCL_LOCUS17335</name>
</gene>
<evidence type="ECO:0000313" key="1">
    <source>
        <dbReference type="EMBL" id="CAL1291881.1"/>
    </source>
</evidence>
<protein>
    <submittedName>
        <fullName evidence="1">Uncharacterized protein</fullName>
    </submittedName>
</protein>
<feature type="non-terminal residue" evidence="1">
    <location>
        <position position="1"/>
    </location>
</feature>
<reference evidence="1 2" key="1">
    <citation type="submission" date="2024-04" db="EMBL/GenBank/DDBJ databases">
        <authorList>
            <person name="Rising A."/>
            <person name="Reimegard J."/>
            <person name="Sonavane S."/>
            <person name="Akerstrom W."/>
            <person name="Nylinder S."/>
            <person name="Hedman E."/>
            <person name="Kallberg Y."/>
        </authorList>
    </citation>
    <scope>NUCLEOTIDE SEQUENCE [LARGE SCALE GENOMIC DNA]</scope>
</reference>
<proteinExistence type="predicted"/>
<evidence type="ECO:0000313" key="2">
    <source>
        <dbReference type="Proteomes" id="UP001497382"/>
    </source>
</evidence>
<keyword evidence="2" id="KW-1185">Reference proteome</keyword>
<dbReference type="EMBL" id="CAXIEN010000295">
    <property type="protein sequence ID" value="CAL1291881.1"/>
    <property type="molecule type" value="Genomic_DNA"/>
</dbReference>
<dbReference type="Proteomes" id="UP001497382">
    <property type="component" value="Unassembled WGS sequence"/>
</dbReference>
<dbReference type="AlphaFoldDB" id="A0AAV2B6L8"/>
<sequence length="67" mass="7801">VSEVCCAFHLPLRVFFNLGDFSNLQVRIDTRLEGHKKQKWRQNTSGRFLKDRQWVQGLFGCSTGKTD</sequence>